<protein>
    <submittedName>
        <fullName evidence="3">Ferrous iron transport protein A</fullName>
    </submittedName>
</protein>
<proteinExistence type="predicted"/>
<dbReference type="Pfam" id="PF04023">
    <property type="entry name" value="FeoA"/>
    <property type="match status" value="1"/>
</dbReference>
<keyword evidence="1" id="KW-0408">Iron</keyword>
<dbReference type="AlphaFoldDB" id="A0A420ADD5"/>
<evidence type="ECO:0000259" key="2">
    <source>
        <dbReference type="SMART" id="SM00899"/>
    </source>
</evidence>
<dbReference type="SMART" id="SM00899">
    <property type="entry name" value="FeoA"/>
    <property type="match status" value="1"/>
</dbReference>
<sequence>MINNQVITLGLLKKGELASIAGIATDCRQEIRQRLLDLGFVRGAEISIQNISPLGDPIAYNIHGTLISLRKEDSLQVLITHK</sequence>
<reference evidence="3 4" key="1">
    <citation type="submission" date="2018-09" db="EMBL/GenBank/DDBJ databases">
        <title>Genomic Encyclopedia of Type Strains, Phase III (KMG-III): the genomes of soil and plant-associated and newly described type strains.</title>
        <authorList>
            <person name="Whitman W."/>
        </authorList>
    </citation>
    <scope>NUCLEOTIDE SEQUENCE [LARGE SCALE GENOMIC DNA]</scope>
    <source>
        <strain evidence="3 4">CECT 7938</strain>
    </source>
</reference>
<dbReference type="SUPFAM" id="SSF50037">
    <property type="entry name" value="C-terminal domain of transcriptional repressors"/>
    <property type="match status" value="1"/>
</dbReference>
<dbReference type="Proteomes" id="UP000286246">
    <property type="component" value="Unassembled WGS sequence"/>
</dbReference>
<dbReference type="PANTHER" id="PTHR42954:SF2">
    <property type="entry name" value="FE(2+) TRANSPORT PROTEIN A"/>
    <property type="match status" value="1"/>
</dbReference>
<name>A0A420ADD5_SPHD1</name>
<dbReference type="OrthoDB" id="9811076at2"/>
<evidence type="ECO:0000313" key="4">
    <source>
        <dbReference type="Proteomes" id="UP000286246"/>
    </source>
</evidence>
<feature type="domain" description="Ferrous iron transporter FeoA-like" evidence="2">
    <location>
        <begin position="7"/>
        <end position="81"/>
    </location>
</feature>
<dbReference type="GO" id="GO:0046914">
    <property type="term" value="F:transition metal ion binding"/>
    <property type="evidence" value="ECO:0007669"/>
    <property type="project" value="InterPro"/>
</dbReference>
<dbReference type="InterPro" id="IPR038157">
    <property type="entry name" value="FeoA_core_dom"/>
</dbReference>
<organism evidence="3 4">
    <name type="scientific">Sphingobacterium detergens</name>
    <dbReference type="NCBI Taxonomy" id="1145106"/>
    <lineage>
        <taxon>Bacteria</taxon>
        <taxon>Pseudomonadati</taxon>
        <taxon>Bacteroidota</taxon>
        <taxon>Sphingobacteriia</taxon>
        <taxon>Sphingobacteriales</taxon>
        <taxon>Sphingobacteriaceae</taxon>
        <taxon>Sphingobacterium</taxon>
    </lineage>
</organism>
<dbReference type="RefSeq" id="WP_120262009.1">
    <property type="nucleotide sequence ID" value="NZ_RAPY01000008.1"/>
</dbReference>
<gene>
    <name evidence="3" type="ORF">DFQ12_5446</name>
</gene>
<keyword evidence="4" id="KW-1185">Reference proteome</keyword>
<dbReference type="Gene3D" id="2.30.30.90">
    <property type="match status" value="1"/>
</dbReference>
<dbReference type="InterPro" id="IPR007167">
    <property type="entry name" value="Fe-transptr_FeoA-like"/>
</dbReference>
<evidence type="ECO:0000313" key="3">
    <source>
        <dbReference type="EMBL" id="RKE42534.1"/>
    </source>
</evidence>
<dbReference type="EMBL" id="RAPY01000008">
    <property type="protein sequence ID" value="RKE42534.1"/>
    <property type="molecule type" value="Genomic_DNA"/>
</dbReference>
<accession>A0A420ADD5</accession>
<evidence type="ECO:0000256" key="1">
    <source>
        <dbReference type="ARBA" id="ARBA00023004"/>
    </source>
</evidence>
<dbReference type="InterPro" id="IPR052713">
    <property type="entry name" value="FeoA"/>
</dbReference>
<dbReference type="PANTHER" id="PTHR42954">
    <property type="entry name" value="FE(2+) TRANSPORT PROTEIN A"/>
    <property type="match status" value="1"/>
</dbReference>
<dbReference type="InterPro" id="IPR008988">
    <property type="entry name" value="Transcriptional_repressor_C"/>
</dbReference>
<comment type="caution">
    <text evidence="3">The sequence shown here is derived from an EMBL/GenBank/DDBJ whole genome shotgun (WGS) entry which is preliminary data.</text>
</comment>